<dbReference type="PANTHER" id="PTHR36449">
    <property type="entry name" value="ACETYLTRANSFERASE-RELATED"/>
    <property type="match status" value="1"/>
</dbReference>
<dbReference type="InterPro" id="IPR016181">
    <property type="entry name" value="Acyl_CoA_acyltransferase"/>
</dbReference>
<dbReference type="Gene3D" id="3.40.630.30">
    <property type="match status" value="1"/>
</dbReference>
<evidence type="ECO:0000256" key="4">
    <source>
        <dbReference type="ARBA" id="ARBA00023315"/>
    </source>
</evidence>
<evidence type="ECO:0000313" key="5">
    <source>
        <dbReference type="EMBL" id="RKS65846.1"/>
    </source>
</evidence>
<protein>
    <recommendedName>
        <fullName evidence="7">GNAT family N-acetyltransferase</fullName>
    </recommendedName>
</protein>
<proteinExistence type="inferred from homology"/>
<comment type="caution">
    <text evidence="5">The sequence shown here is derived from an EMBL/GenBank/DDBJ whole genome shotgun (WGS) entry which is preliminary data.</text>
</comment>
<dbReference type="Proteomes" id="UP000280955">
    <property type="component" value="Unassembled WGS sequence"/>
</dbReference>
<evidence type="ECO:0000313" key="6">
    <source>
        <dbReference type="Proteomes" id="UP000280955"/>
    </source>
</evidence>
<dbReference type="SUPFAM" id="SSF55729">
    <property type="entry name" value="Acyl-CoA N-acyltransferases (Nat)"/>
    <property type="match status" value="1"/>
</dbReference>
<dbReference type="RefSeq" id="WP_015834314.1">
    <property type="nucleotide sequence ID" value="NC_012962.1"/>
</dbReference>
<gene>
    <name evidence="5" type="ORF">BDD30_0115</name>
</gene>
<name>A0ABX9SQW4_9GAMM</name>
<reference evidence="5 6" key="1">
    <citation type="submission" date="2018-10" db="EMBL/GenBank/DDBJ databases">
        <title>Genomic Encyclopedia of Archaeal and Bacterial Type Strains, Phase II (KMG-II): from individual species to whole genera.</title>
        <authorList>
            <person name="Goeker M."/>
        </authorList>
    </citation>
    <scope>NUCLEOTIDE SEQUENCE [LARGE SCALE GENOMIC DNA]</scope>
    <source>
        <strain evidence="5 6">DSM 15149</strain>
    </source>
</reference>
<evidence type="ECO:0000256" key="3">
    <source>
        <dbReference type="ARBA" id="ARBA00022679"/>
    </source>
</evidence>
<organism evidence="5 6">
    <name type="scientific">Photorhabdus asymbiotica</name>
    <dbReference type="NCBI Taxonomy" id="291112"/>
    <lineage>
        <taxon>Bacteria</taxon>
        <taxon>Pseudomonadati</taxon>
        <taxon>Pseudomonadota</taxon>
        <taxon>Gammaproteobacteria</taxon>
        <taxon>Enterobacterales</taxon>
        <taxon>Morganellaceae</taxon>
        <taxon>Photorhabdus</taxon>
    </lineage>
</organism>
<comment type="similarity">
    <text evidence="1">Belongs to the acetyltransferase family. GNAT subfamily.</text>
</comment>
<keyword evidence="6" id="KW-1185">Reference proteome</keyword>
<evidence type="ECO:0000256" key="2">
    <source>
        <dbReference type="ARBA" id="ARBA00022649"/>
    </source>
</evidence>
<keyword evidence="4" id="KW-0012">Acyltransferase</keyword>
<evidence type="ECO:0000256" key="1">
    <source>
        <dbReference type="ARBA" id="ARBA00009342"/>
    </source>
</evidence>
<accession>A0ABX9SQW4</accession>
<dbReference type="PANTHER" id="PTHR36449:SF1">
    <property type="entry name" value="ACETYLTRANSFERASE"/>
    <property type="match status" value="1"/>
</dbReference>
<sequence>MTIPDWVEDSVPINWHEEVIGKSHDRNSFNCGNDALNQFLYRHARQNHEKGSAKTYLAVCENTQTVLGYYSLSPASIDYEQTPEVIKRGLPRHDVPVFRLARLAIDLSVQGKGLGGQLLLAAGKRCLLVAAQAGGVALLIDAKNERVAEWYASYGAIPLLDAPLSLLIPFRTIHTALTIAGKL</sequence>
<keyword evidence="3" id="KW-0808">Transferase</keyword>
<evidence type="ECO:0008006" key="7">
    <source>
        <dbReference type="Google" id="ProtNLM"/>
    </source>
</evidence>
<keyword evidence="2" id="KW-1277">Toxin-antitoxin system</keyword>
<dbReference type="EMBL" id="RBLJ01000001">
    <property type="protein sequence ID" value="RKS65846.1"/>
    <property type="molecule type" value="Genomic_DNA"/>
</dbReference>